<comment type="subcellular location">
    <subcellularLocation>
        <location evidence="2">Mitochondrion inner membrane</location>
        <topology evidence="2">Peripheral membrane protein</topology>
        <orientation evidence="2">Matrix side</orientation>
    </subcellularLocation>
</comment>
<dbReference type="GO" id="GO:0005743">
    <property type="term" value="C:mitochondrial inner membrane"/>
    <property type="evidence" value="ECO:0007669"/>
    <property type="project" value="UniProtKB-SubCell"/>
</dbReference>
<evidence type="ECO:0000256" key="10">
    <source>
        <dbReference type="ARBA" id="ARBA00022695"/>
    </source>
</evidence>
<keyword evidence="12" id="KW-0460">Magnesium</keyword>
<evidence type="ECO:0000256" key="8">
    <source>
        <dbReference type="ARBA" id="ARBA00022516"/>
    </source>
</evidence>
<dbReference type="PANTHER" id="PTHR13619:SF0">
    <property type="entry name" value="PHOSPHATIDATE CYTIDYLYLTRANSFERASE, MITOCHONDRIAL"/>
    <property type="match status" value="1"/>
</dbReference>
<evidence type="ECO:0000256" key="16">
    <source>
        <dbReference type="ARBA" id="ARBA00023209"/>
    </source>
</evidence>
<dbReference type="EMBL" id="JAYKXP010000006">
    <property type="protein sequence ID" value="KAK7056762.1"/>
    <property type="molecule type" value="Genomic_DNA"/>
</dbReference>
<evidence type="ECO:0000256" key="2">
    <source>
        <dbReference type="ARBA" id="ARBA00004443"/>
    </source>
</evidence>
<comment type="caution">
    <text evidence="20">The sequence shown here is derived from an EMBL/GenBank/DDBJ whole genome shotgun (WGS) entry which is preliminary data.</text>
</comment>
<evidence type="ECO:0000256" key="11">
    <source>
        <dbReference type="ARBA" id="ARBA00022792"/>
    </source>
</evidence>
<keyword evidence="10" id="KW-0548">Nucleotidyltransferase</keyword>
<proteinExistence type="inferred from homology"/>
<dbReference type="AlphaFoldDB" id="A0AAW0DXY7"/>
<dbReference type="InterPro" id="IPR015222">
    <property type="entry name" value="Tam41"/>
</dbReference>
<gene>
    <name evidence="20" type="primary">TAM41</name>
    <name evidence="20" type="ORF">VNI00_002479</name>
</gene>
<keyword evidence="14" id="KW-0496">Mitochondrion</keyword>
<evidence type="ECO:0000256" key="18">
    <source>
        <dbReference type="ARBA" id="ARBA00029893"/>
    </source>
</evidence>
<evidence type="ECO:0000256" key="1">
    <source>
        <dbReference type="ARBA" id="ARBA00001946"/>
    </source>
</evidence>
<dbReference type="EC" id="2.7.7.41" evidence="6"/>
<evidence type="ECO:0000256" key="7">
    <source>
        <dbReference type="ARBA" id="ARBA00018337"/>
    </source>
</evidence>
<accession>A0AAW0DXY7</accession>
<evidence type="ECO:0000256" key="13">
    <source>
        <dbReference type="ARBA" id="ARBA00023098"/>
    </source>
</evidence>
<evidence type="ECO:0000256" key="14">
    <source>
        <dbReference type="ARBA" id="ARBA00023128"/>
    </source>
</evidence>
<keyword evidence="8" id="KW-0444">Lipid biosynthesis</keyword>
<comment type="similarity">
    <text evidence="5">Belongs to the TAM41 family.</text>
</comment>
<comment type="cofactor">
    <cofactor evidence="1">
        <name>Mg(2+)</name>
        <dbReference type="ChEBI" id="CHEBI:18420"/>
    </cofactor>
</comment>
<keyword evidence="17" id="KW-1208">Phospholipid metabolism</keyword>
<keyword evidence="15" id="KW-0472">Membrane</keyword>
<evidence type="ECO:0000256" key="15">
    <source>
        <dbReference type="ARBA" id="ARBA00023136"/>
    </source>
</evidence>
<comment type="pathway">
    <text evidence="4">Lipid metabolism.</text>
</comment>
<keyword evidence="9" id="KW-0808">Transferase</keyword>
<dbReference type="Proteomes" id="UP001383192">
    <property type="component" value="Unassembled WGS sequence"/>
</dbReference>
<name>A0AAW0DXY7_9AGAR</name>
<evidence type="ECO:0000313" key="21">
    <source>
        <dbReference type="Proteomes" id="UP001383192"/>
    </source>
</evidence>
<keyword evidence="13" id="KW-0443">Lipid metabolism</keyword>
<dbReference type="GO" id="GO:0016024">
    <property type="term" value="P:CDP-diacylglycerol biosynthetic process"/>
    <property type="evidence" value="ECO:0007669"/>
    <property type="project" value="TreeGrafter"/>
</dbReference>
<reference evidence="20 21" key="1">
    <citation type="submission" date="2024-01" db="EMBL/GenBank/DDBJ databases">
        <title>A draft genome for a cacao thread blight-causing isolate of Paramarasmius palmivorus.</title>
        <authorList>
            <person name="Baruah I.K."/>
            <person name="Bukari Y."/>
            <person name="Amoako-Attah I."/>
            <person name="Meinhardt L.W."/>
            <person name="Bailey B.A."/>
            <person name="Cohen S.P."/>
        </authorList>
    </citation>
    <scope>NUCLEOTIDE SEQUENCE [LARGE SCALE GENOMIC DNA]</scope>
    <source>
        <strain evidence="20 21">GH-12</strain>
    </source>
</reference>
<sequence>MSTCSHTRLVSRLPRLAAHRAPRLARSLATETVSSSLPADHLPPPAKQPTKPRSRLYLHPRPSQSQQHPILPELPPTFGRNQILPVSNSTRALLESIVAQFDAPIRYAFAYGSGVFEQDGYNKPASPDDPNSPMLDFMFAVTHSDHFHSINMHQHPSHYPLHARMLGSDYVSRVQSIGPGVWFNAYVPMKGVTIKYGVTTIDNLCSDLLNWNTLYLAGRMHKPLRIIKDDARVRLTQQVNLTSAVRAALLTLPSEFTELELFERIAGISYSGDPRMFLPAENRSKVSNIVRTQAPQFKELYHRLVVGLPGTHWPMHLSTIKQDSSPQARANHLKKLPKGLVSRVRSYYDAHSGYMIEKDESAYWVKLAGDDRLQKVITQEMASIVRGPATIQSLKGIISAGIGKSVRYSLAKIGKWYKGNKKSSSDSDSSPKSS</sequence>
<evidence type="ECO:0000256" key="19">
    <source>
        <dbReference type="SAM" id="MobiDB-lite"/>
    </source>
</evidence>
<evidence type="ECO:0000256" key="6">
    <source>
        <dbReference type="ARBA" id="ARBA00012487"/>
    </source>
</evidence>
<evidence type="ECO:0000256" key="17">
    <source>
        <dbReference type="ARBA" id="ARBA00023264"/>
    </source>
</evidence>
<comment type="pathway">
    <text evidence="3">Phospholipid metabolism; CDP-diacylglycerol biosynthesis; CDP-diacylglycerol from sn-glycerol 3-phosphate: step 3/3.</text>
</comment>
<feature type="region of interest" description="Disordered" evidence="19">
    <location>
        <begin position="29"/>
        <end position="76"/>
    </location>
</feature>
<dbReference type="Pfam" id="PF09139">
    <property type="entry name" value="Tam41_Mmp37"/>
    <property type="match status" value="1"/>
</dbReference>
<evidence type="ECO:0000256" key="12">
    <source>
        <dbReference type="ARBA" id="ARBA00022842"/>
    </source>
</evidence>
<organism evidence="20 21">
    <name type="scientific">Paramarasmius palmivorus</name>
    <dbReference type="NCBI Taxonomy" id="297713"/>
    <lineage>
        <taxon>Eukaryota</taxon>
        <taxon>Fungi</taxon>
        <taxon>Dikarya</taxon>
        <taxon>Basidiomycota</taxon>
        <taxon>Agaricomycotina</taxon>
        <taxon>Agaricomycetes</taxon>
        <taxon>Agaricomycetidae</taxon>
        <taxon>Agaricales</taxon>
        <taxon>Marasmiineae</taxon>
        <taxon>Marasmiaceae</taxon>
        <taxon>Paramarasmius</taxon>
    </lineage>
</organism>
<evidence type="ECO:0000256" key="3">
    <source>
        <dbReference type="ARBA" id="ARBA00005119"/>
    </source>
</evidence>
<evidence type="ECO:0000256" key="9">
    <source>
        <dbReference type="ARBA" id="ARBA00022679"/>
    </source>
</evidence>
<keyword evidence="16" id="KW-0594">Phospholipid biosynthesis</keyword>
<evidence type="ECO:0000256" key="5">
    <source>
        <dbReference type="ARBA" id="ARBA00005458"/>
    </source>
</evidence>
<evidence type="ECO:0000313" key="20">
    <source>
        <dbReference type="EMBL" id="KAK7056762.1"/>
    </source>
</evidence>
<dbReference type="GO" id="GO:0004605">
    <property type="term" value="F:phosphatidate cytidylyltransferase activity"/>
    <property type="evidence" value="ECO:0007669"/>
    <property type="project" value="UniProtKB-EC"/>
</dbReference>
<evidence type="ECO:0000256" key="4">
    <source>
        <dbReference type="ARBA" id="ARBA00005189"/>
    </source>
</evidence>
<protein>
    <recommendedName>
        <fullName evidence="7">Phosphatidate cytidylyltransferase, mitochondrial</fullName>
        <ecNumber evidence="6">2.7.7.41</ecNumber>
    </recommendedName>
    <alternativeName>
        <fullName evidence="18">CDP-diacylglycerol synthase</fullName>
    </alternativeName>
</protein>
<keyword evidence="11" id="KW-0999">Mitochondrion inner membrane</keyword>
<dbReference type="PANTHER" id="PTHR13619">
    <property type="entry name" value="PHOSPHATIDATE CYTIDYLYLTRANSFERASE, MITOCHONDRIAL"/>
    <property type="match status" value="1"/>
</dbReference>
<keyword evidence="21" id="KW-1185">Reference proteome</keyword>
<dbReference type="GO" id="GO:0032049">
    <property type="term" value="P:cardiolipin biosynthetic process"/>
    <property type="evidence" value="ECO:0007669"/>
    <property type="project" value="InterPro"/>
</dbReference>